<feature type="transmembrane region" description="Helical" evidence="1">
    <location>
        <begin position="895"/>
        <end position="916"/>
    </location>
</feature>
<evidence type="ECO:0000259" key="2">
    <source>
        <dbReference type="Pfam" id="PF00656"/>
    </source>
</evidence>
<dbReference type="Proteomes" id="UP001303760">
    <property type="component" value="Unassembled WGS sequence"/>
</dbReference>
<feature type="domain" description="Peptidase C14 caspase" evidence="2">
    <location>
        <begin position="11"/>
        <end position="285"/>
    </location>
</feature>
<dbReference type="PANTHER" id="PTHR34502">
    <property type="entry name" value="DUF6594 DOMAIN-CONTAINING PROTEIN-RELATED"/>
    <property type="match status" value="1"/>
</dbReference>
<feature type="domain" description="DUF6594" evidence="3">
    <location>
        <begin position="685"/>
        <end position="930"/>
    </location>
</feature>
<protein>
    <submittedName>
        <fullName evidence="4">Caspase domain-containing protein</fullName>
    </submittedName>
</protein>
<reference evidence="4" key="2">
    <citation type="submission" date="2023-05" db="EMBL/GenBank/DDBJ databases">
        <authorList>
            <consortium name="Lawrence Berkeley National Laboratory"/>
            <person name="Steindorff A."/>
            <person name="Hensen N."/>
            <person name="Bonometti L."/>
            <person name="Westerberg I."/>
            <person name="Brannstrom I.O."/>
            <person name="Guillou S."/>
            <person name="Cros-Aarteil S."/>
            <person name="Calhoun S."/>
            <person name="Haridas S."/>
            <person name="Kuo A."/>
            <person name="Mondo S."/>
            <person name="Pangilinan J."/>
            <person name="Riley R."/>
            <person name="Labutti K."/>
            <person name="Andreopoulos B."/>
            <person name="Lipzen A."/>
            <person name="Chen C."/>
            <person name="Yanf M."/>
            <person name="Daum C."/>
            <person name="Ng V."/>
            <person name="Clum A."/>
            <person name="Ohm R."/>
            <person name="Martin F."/>
            <person name="Silar P."/>
            <person name="Natvig D."/>
            <person name="Lalanne C."/>
            <person name="Gautier V."/>
            <person name="Ament-Velasquez S.L."/>
            <person name="Kruys A."/>
            <person name="Hutchinson M.I."/>
            <person name="Powell A.J."/>
            <person name="Barry K."/>
            <person name="Miller A.N."/>
            <person name="Grigoriev I.V."/>
            <person name="Debuchy R."/>
            <person name="Gladieux P."/>
            <person name="Thoren M.H."/>
            <person name="Johannesson H."/>
        </authorList>
    </citation>
    <scope>NUCLEOTIDE SEQUENCE</scope>
    <source>
        <strain evidence="4">CBS 532.94</strain>
    </source>
</reference>
<keyword evidence="1" id="KW-1133">Transmembrane helix</keyword>
<sequence>MIETTEAAMTRRAVLIGINYYVKDRCLQGCVRDVTDIKHTLDNDNSPTSASILVLTATTPADQSSVRPLEEPTAWPTYDNVSKALNSIKERSRPGDFVYIHYSGHGTRLPNGQMALVLYNADLNTPYSSFPGRLLGGLLQRLAAKGVFVTLVLDCCFSGGILRSDNLQGAEARSIDYNPLLDAHADQDANKLPMDVEHTFRDSSIHLENWLVNPEGYTILSATSPYDTAWELTLNETGERRGALSYFLIRGLNRVRQRALTPTNGMLYQHLRTLFHAHWPKQCPMRYGNQDIAFFGCPRGPPDTGFVSIFKTGLGQLCLAAGQAHGVQVGDEYAAYPFDFEAPSQLRDSPIMVRVDKVQPMTSILVEINQARADTERPGIESGWKGKLATPLPRYVFSIGILRDIGDSLVRSHIPGQHPYLHLSHPPDRKGRACIFNVTVNERNEYEILDGYHQRLWSLPTIPWNDQHPVETHKTVLDILQHLARFKYLEEIDNRIPDPAFENSFSLITIPTSEPGVSGNFEVNHGDEWGFIIENVGETNLYVALLDFGPSWQIADLFSNAYKSGFIVVPPKSNWDAGREEVRLTMEVPERLRSRGHNQCEDVIKVFFILPKEFAVVHQVSILVAKLVLSILYRVDHEGSPRCLSANTTDINTVVHEKLGTLSWLALGTKRQLKCRVIEDYPNGYPRYSALIASHDTFQICRRFTRLRTRLLLVKQDKLSVLEKQLDKLDRDEDVLLRLGSSREDDNPQRQSVLAQIDNALADYDTFIERTDRMLAFEVPEQRHVTNLRNWTDGNRCIARAETEYLTRNEWDLLKAASHNDNALAWLETLVVDALVWIRKPFSKHDCDGSAISRDPHVHIFSKTAISRSSRILMIPFITTLLIAPVVICNSLNNLLARLIVIVLSTSGFISVLSGLTRARTVELVIAGAT</sequence>
<dbReference type="GO" id="GO:0004197">
    <property type="term" value="F:cysteine-type endopeptidase activity"/>
    <property type="evidence" value="ECO:0007669"/>
    <property type="project" value="InterPro"/>
</dbReference>
<evidence type="ECO:0000256" key="1">
    <source>
        <dbReference type="SAM" id="Phobius"/>
    </source>
</evidence>
<dbReference type="GO" id="GO:0006508">
    <property type="term" value="P:proteolysis"/>
    <property type="evidence" value="ECO:0007669"/>
    <property type="project" value="InterPro"/>
</dbReference>
<evidence type="ECO:0000259" key="3">
    <source>
        <dbReference type="Pfam" id="PF20237"/>
    </source>
</evidence>
<evidence type="ECO:0000313" key="4">
    <source>
        <dbReference type="EMBL" id="KAK4233730.1"/>
    </source>
</evidence>
<dbReference type="InterPro" id="IPR046529">
    <property type="entry name" value="DUF6594"/>
</dbReference>
<gene>
    <name evidence="4" type="ORF">C8A03DRAFT_19238</name>
</gene>
<keyword evidence="1" id="KW-0812">Transmembrane</keyword>
<dbReference type="Pfam" id="PF00656">
    <property type="entry name" value="Peptidase_C14"/>
    <property type="match status" value="1"/>
</dbReference>
<keyword evidence="5" id="KW-1185">Reference proteome</keyword>
<name>A0AAN7C1X8_9PEZI</name>
<keyword evidence="1" id="KW-0472">Membrane</keyword>
<comment type="caution">
    <text evidence="4">The sequence shown here is derived from an EMBL/GenBank/DDBJ whole genome shotgun (WGS) entry which is preliminary data.</text>
</comment>
<dbReference type="PANTHER" id="PTHR34502:SF3">
    <property type="entry name" value="DUF6594 DOMAIN-CONTAINING PROTEIN"/>
    <property type="match status" value="1"/>
</dbReference>
<accession>A0AAN7C1X8</accession>
<reference evidence="4" key="1">
    <citation type="journal article" date="2023" name="Mol. Phylogenet. Evol.">
        <title>Genome-scale phylogeny and comparative genomics of the fungal order Sordariales.</title>
        <authorList>
            <person name="Hensen N."/>
            <person name="Bonometti L."/>
            <person name="Westerberg I."/>
            <person name="Brannstrom I.O."/>
            <person name="Guillou S."/>
            <person name="Cros-Aarteil S."/>
            <person name="Calhoun S."/>
            <person name="Haridas S."/>
            <person name="Kuo A."/>
            <person name="Mondo S."/>
            <person name="Pangilinan J."/>
            <person name="Riley R."/>
            <person name="LaButti K."/>
            <person name="Andreopoulos B."/>
            <person name="Lipzen A."/>
            <person name="Chen C."/>
            <person name="Yan M."/>
            <person name="Daum C."/>
            <person name="Ng V."/>
            <person name="Clum A."/>
            <person name="Steindorff A."/>
            <person name="Ohm R.A."/>
            <person name="Martin F."/>
            <person name="Silar P."/>
            <person name="Natvig D.O."/>
            <person name="Lalanne C."/>
            <person name="Gautier V."/>
            <person name="Ament-Velasquez S.L."/>
            <person name="Kruys A."/>
            <person name="Hutchinson M.I."/>
            <person name="Powell A.J."/>
            <person name="Barry K."/>
            <person name="Miller A.N."/>
            <person name="Grigoriev I.V."/>
            <person name="Debuchy R."/>
            <person name="Gladieux P."/>
            <person name="Hiltunen Thoren M."/>
            <person name="Johannesson H."/>
        </authorList>
    </citation>
    <scope>NUCLEOTIDE SEQUENCE</scope>
    <source>
        <strain evidence="4">CBS 532.94</strain>
    </source>
</reference>
<dbReference type="InterPro" id="IPR011600">
    <property type="entry name" value="Pept_C14_caspase"/>
</dbReference>
<dbReference type="EMBL" id="MU860488">
    <property type="protein sequence ID" value="KAK4233730.1"/>
    <property type="molecule type" value="Genomic_DNA"/>
</dbReference>
<dbReference type="AlphaFoldDB" id="A0AAN7C1X8"/>
<proteinExistence type="predicted"/>
<feature type="transmembrane region" description="Helical" evidence="1">
    <location>
        <begin position="872"/>
        <end position="889"/>
    </location>
</feature>
<dbReference type="Pfam" id="PF20237">
    <property type="entry name" value="DUF6594"/>
    <property type="match status" value="1"/>
</dbReference>
<dbReference type="Gene3D" id="3.40.50.1460">
    <property type="match status" value="1"/>
</dbReference>
<organism evidence="4 5">
    <name type="scientific">Achaetomium macrosporum</name>
    <dbReference type="NCBI Taxonomy" id="79813"/>
    <lineage>
        <taxon>Eukaryota</taxon>
        <taxon>Fungi</taxon>
        <taxon>Dikarya</taxon>
        <taxon>Ascomycota</taxon>
        <taxon>Pezizomycotina</taxon>
        <taxon>Sordariomycetes</taxon>
        <taxon>Sordariomycetidae</taxon>
        <taxon>Sordariales</taxon>
        <taxon>Chaetomiaceae</taxon>
        <taxon>Achaetomium</taxon>
    </lineage>
</organism>
<evidence type="ECO:0000313" key="5">
    <source>
        <dbReference type="Proteomes" id="UP001303760"/>
    </source>
</evidence>